<evidence type="ECO:0000256" key="1">
    <source>
        <dbReference type="ARBA" id="ARBA00022723"/>
    </source>
</evidence>
<evidence type="ECO:0000256" key="2">
    <source>
        <dbReference type="ARBA" id="ARBA00022771"/>
    </source>
</evidence>
<dbReference type="GO" id="GO:0061630">
    <property type="term" value="F:ubiquitin protein ligase activity"/>
    <property type="evidence" value="ECO:0007669"/>
    <property type="project" value="TreeGrafter"/>
</dbReference>
<dbReference type="PANTHER" id="PTHR45877:SF2">
    <property type="entry name" value="E3 UBIQUITIN-PROTEIN LIGASE SINA-RELATED"/>
    <property type="match status" value="1"/>
</dbReference>
<feature type="compositionally biased region" description="Acidic residues" evidence="5">
    <location>
        <begin position="235"/>
        <end position="250"/>
    </location>
</feature>
<feature type="domain" description="RING-type" evidence="6">
    <location>
        <begin position="316"/>
        <end position="351"/>
    </location>
</feature>
<dbReference type="OrthoDB" id="941555at2759"/>
<keyword evidence="2 4" id="KW-0863">Zinc-finger</keyword>
<dbReference type="AlphaFoldDB" id="A0A8S4SII2"/>
<reference evidence="7" key="1">
    <citation type="submission" date="2022-03" db="EMBL/GenBank/DDBJ databases">
        <authorList>
            <person name="Lindestad O."/>
        </authorList>
    </citation>
    <scope>NUCLEOTIDE SEQUENCE</scope>
</reference>
<gene>
    <name evidence="7" type="primary">jg8827</name>
    <name evidence="7" type="ORF">PAEG_LOCUS25521</name>
</gene>
<dbReference type="GO" id="GO:0031624">
    <property type="term" value="F:ubiquitin conjugating enzyme binding"/>
    <property type="evidence" value="ECO:0007669"/>
    <property type="project" value="TreeGrafter"/>
</dbReference>
<evidence type="ECO:0000259" key="6">
    <source>
        <dbReference type="PROSITE" id="PS50089"/>
    </source>
</evidence>
<dbReference type="InterPro" id="IPR049548">
    <property type="entry name" value="Sina-like_RING"/>
</dbReference>
<evidence type="ECO:0000313" key="7">
    <source>
        <dbReference type="EMBL" id="CAH2266922.1"/>
    </source>
</evidence>
<dbReference type="GO" id="GO:0008270">
    <property type="term" value="F:zinc ion binding"/>
    <property type="evidence" value="ECO:0007669"/>
    <property type="project" value="UniProtKB-KW"/>
</dbReference>
<dbReference type="PANTHER" id="PTHR45877">
    <property type="entry name" value="E3 UBIQUITIN-PROTEIN LIGASE SIAH2"/>
    <property type="match status" value="1"/>
</dbReference>
<keyword evidence="3" id="KW-0862">Zinc</keyword>
<dbReference type="InterPro" id="IPR013083">
    <property type="entry name" value="Znf_RING/FYVE/PHD"/>
</dbReference>
<organism evidence="7 8">
    <name type="scientific">Pararge aegeria aegeria</name>
    <dbReference type="NCBI Taxonomy" id="348720"/>
    <lineage>
        <taxon>Eukaryota</taxon>
        <taxon>Metazoa</taxon>
        <taxon>Ecdysozoa</taxon>
        <taxon>Arthropoda</taxon>
        <taxon>Hexapoda</taxon>
        <taxon>Insecta</taxon>
        <taxon>Pterygota</taxon>
        <taxon>Neoptera</taxon>
        <taxon>Endopterygota</taxon>
        <taxon>Lepidoptera</taxon>
        <taxon>Glossata</taxon>
        <taxon>Ditrysia</taxon>
        <taxon>Papilionoidea</taxon>
        <taxon>Nymphalidae</taxon>
        <taxon>Satyrinae</taxon>
        <taxon>Satyrini</taxon>
        <taxon>Parargina</taxon>
        <taxon>Pararge</taxon>
    </lineage>
</organism>
<dbReference type="Pfam" id="PF21362">
    <property type="entry name" value="Sina_RING"/>
    <property type="match status" value="1"/>
</dbReference>
<dbReference type="SUPFAM" id="SSF49599">
    <property type="entry name" value="TRAF domain-like"/>
    <property type="match status" value="1"/>
</dbReference>
<feature type="compositionally biased region" description="Basic and acidic residues" evidence="5">
    <location>
        <begin position="223"/>
        <end position="234"/>
    </location>
</feature>
<feature type="compositionally biased region" description="Polar residues" evidence="5">
    <location>
        <begin position="28"/>
        <end position="38"/>
    </location>
</feature>
<accession>A0A8S4SII2</accession>
<feature type="compositionally biased region" description="Polar residues" evidence="5">
    <location>
        <begin position="251"/>
        <end position="260"/>
    </location>
</feature>
<feature type="compositionally biased region" description="Low complexity" evidence="5">
    <location>
        <begin position="273"/>
        <end position="285"/>
    </location>
</feature>
<name>A0A8S4SII2_9NEOP</name>
<evidence type="ECO:0000256" key="5">
    <source>
        <dbReference type="SAM" id="MobiDB-lite"/>
    </source>
</evidence>
<dbReference type="InterPro" id="IPR008974">
    <property type="entry name" value="TRAF-like"/>
</dbReference>
<keyword evidence="8" id="KW-1185">Reference proteome</keyword>
<dbReference type="InterPro" id="IPR004162">
    <property type="entry name" value="SINA-like_animal"/>
</dbReference>
<protein>
    <submittedName>
        <fullName evidence="7">Jg8827 protein</fullName>
    </submittedName>
</protein>
<keyword evidence="1" id="KW-0479">Metal-binding</keyword>
<evidence type="ECO:0000256" key="3">
    <source>
        <dbReference type="ARBA" id="ARBA00022833"/>
    </source>
</evidence>
<dbReference type="Gene3D" id="2.60.210.10">
    <property type="entry name" value="Apoptosis, Tumor Necrosis Factor Receptor Associated Protein 2, Chain A"/>
    <property type="match status" value="1"/>
</dbReference>
<proteinExistence type="predicted"/>
<dbReference type="Gene3D" id="3.30.40.10">
    <property type="entry name" value="Zinc/RING finger domain, C3HC4 (zinc finger)"/>
    <property type="match status" value="2"/>
</dbReference>
<sequence length="570" mass="63955">MGNRRENIKKSLGLTEYPWSSDDDDNPQIISESTTSSRRQTDTANSNAANAAPETSQTSAQTASVPSLLDHSRRRIRGRVERDLYWSLLNTPMRPPIPGPSRSLEPTESIDLTDPIANLQRVLAIKRLSRNHPNATRHCIHPVPVQINLPGFDRSQQPVRHPMEYYNRVIQEATGHGTRNASAPNSPEGRNASAANLPEGRNATAENSPPGRVGMAANIPADRASHTSEDRGELGEDVMEIDGTEDENQPDDNVSNQAQASGDDEDNEENGDDAPTASPASPHTPQGTKRKREASEEVEVFTVQDLNRSLLQLLECPVCLEWMEPPMAQCRRGHLVCVRCRARLASCPVCRTAFSSVRNRAMEGVAEMLRYPCRHGCGRETRLRQRGTHESSCAARRYRCPAASCARREPLPLAELPHHFQTCHLSILKVGSRHQFSMRMNVDQHDDWLVMVGRDLFYMRVDVNIRTWGIVVHVAYIGPKCNANNYTYEVSVCGLHNERKLVYTRETHSDLESASLNVSRQDCFHLSLDQALNFLRYKNRHCEPDKFLDFAVEISKLDLPVQPPQEDLDS</sequence>
<dbReference type="GO" id="GO:0043161">
    <property type="term" value="P:proteasome-mediated ubiquitin-dependent protein catabolic process"/>
    <property type="evidence" value="ECO:0007669"/>
    <property type="project" value="TreeGrafter"/>
</dbReference>
<dbReference type="Proteomes" id="UP000838756">
    <property type="component" value="Unassembled WGS sequence"/>
</dbReference>
<dbReference type="PROSITE" id="PS50089">
    <property type="entry name" value="ZF_RING_2"/>
    <property type="match status" value="1"/>
</dbReference>
<feature type="compositionally biased region" description="Acidic residues" evidence="5">
    <location>
        <begin position="262"/>
        <end position="272"/>
    </location>
</feature>
<evidence type="ECO:0000313" key="8">
    <source>
        <dbReference type="Proteomes" id="UP000838756"/>
    </source>
</evidence>
<dbReference type="GO" id="GO:0005737">
    <property type="term" value="C:cytoplasm"/>
    <property type="evidence" value="ECO:0007669"/>
    <property type="project" value="TreeGrafter"/>
</dbReference>
<comment type="caution">
    <text evidence="7">The sequence shown here is derived from an EMBL/GenBank/DDBJ whole genome shotgun (WGS) entry which is preliminary data.</text>
</comment>
<feature type="compositionally biased region" description="Polar residues" evidence="5">
    <location>
        <begin position="53"/>
        <end position="65"/>
    </location>
</feature>
<dbReference type="InterPro" id="IPR001841">
    <property type="entry name" value="Znf_RING"/>
</dbReference>
<feature type="region of interest" description="Disordered" evidence="5">
    <location>
        <begin position="1"/>
        <end position="71"/>
    </location>
</feature>
<dbReference type="EMBL" id="CAKXAJ010026328">
    <property type="protein sequence ID" value="CAH2266922.1"/>
    <property type="molecule type" value="Genomic_DNA"/>
</dbReference>
<evidence type="ECO:0000256" key="4">
    <source>
        <dbReference type="PROSITE-ProRule" id="PRU00175"/>
    </source>
</evidence>
<feature type="region of interest" description="Disordered" evidence="5">
    <location>
        <begin position="176"/>
        <end position="296"/>
    </location>
</feature>
<dbReference type="SUPFAM" id="SSF57850">
    <property type="entry name" value="RING/U-box"/>
    <property type="match status" value="1"/>
</dbReference>